<dbReference type="Proteomes" id="UP001596392">
    <property type="component" value="Unassembled WGS sequence"/>
</dbReference>
<proteinExistence type="predicted"/>
<evidence type="ECO:0000256" key="1">
    <source>
        <dbReference type="SAM" id="SignalP"/>
    </source>
</evidence>
<organism evidence="2 3">
    <name type="scientific">Catellatospora aurea</name>
    <dbReference type="NCBI Taxonomy" id="1337874"/>
    <lineage>
        <taxon>Bacteria</taxon>
        <taxon>Bacillati</taxon>
        <taxon>Actinomycetota</taxon>
        <taxon>Actinomycetes</taxon>
        <taxon>Micromonosporales</taxon>
        <taxon>Micromonosporaceae</taxon>
        <taxon>Catellatospora</taxon>
    </lineage>
</organism>
<feature type="chain" id="PRO_5047501417" evidence="1">
    <location>
        <begin position="34"/>
        <end position="202"/>
    </location>
</feature>
<evidence type="ECO:0000313" key="2">
    <source>
        <dbReference type="EMBL" id="MFC7247600.1"/>
    </source>
</evidence>
<keyword evidence="3" id="KW-1185">Reference proteome</keyword>
<gene>
    <name evidence="2" type="ORF">ACFQO7_34490</name>
</gene>
<sequence>MRTRAIVHAAAKLSAVLAVSAVPVLVAPAAASAQDVAPMAITCDPIGVTWFSWKNKVSSTVLTHSSAWDNITNITQSGALQTQTATAVTSTITNTVGTGVSAKGVIASMEINYSLQLQDAGTSTTTETVTANVSVPPHSTVVAYGGTIRYTADYEHFKCPSGVAVRDQYGKGISWDTIRRGWVDCSISTSNTLANLAKAKEC</sequence>
<dbReference type="SUPFAM" id="SSF56973">
    <property type="entry name" value="Aerolisin/ETX pore-forming domain"/>
    <property type="match status" value="1"/>
</dbReference>
<comment type="caution">
    <text evidence="2">The sequence shown here is derived from an EMBL/GenBank/DDBJ whole genome shotgun (WGS) entry which is preliminary data.</text>
</comment>
<dbReference type="Gene3D" id="2.170.15.10">
    <property type="entry name" value="Proaerolysin, chain A, domain 3"/>
    <property type="match status" value="1"/>
</dbReference>
<name>A0ABW2H8G5_9ACTN</name>
<keyword evidence="1" id="KW-0732">Signal</keyword>
<accession>A0ABW2H8G5</accession>
<dbReference type="RefSeq" id="WP_360524883.1">
    <property type="nucleotide sequence ID" value="NZ_JBHTAC010000060.1"/>
</dbReference>
<dbReference type="EMBL" id="JBHTAC010000060">
    <property type="protein sequence ID" value="MFC7247600.1"/>
    <property type="molecule type" value="Genomic_DNA"/>
</dbReference>
<feature type="signal peptide" evidence="1">
    <location>
        <begin position="1"/>
        <end position="33"/>
    </location>
</feature>
<protein>
    <submittedName>
        <fullName evidence="2">Uncharacterized protein</fullName>
    </submittedName>
</protein>
<reference evidence="3" key="1">
    <citation type="journal article" date="2019" name="Int. J. Syst. Evol. Microbiol.">
        <title>The Global Catalogue of Microorganisms (GCM) 10K type strain sequencing project: providing services to taxonomists for standard genome sequencing and annotation.</title>
        <authorList>
            <consortium name="The Broad Institute Genomics Platform"/>
            <consortium name="The Broad Institute Genome Sequencing Center for Infectious Disease"/>
            <person name="Wu L."/>
            <person name="Ma J."/>
        </authorList>
    </citation>
    <scope>NUCLEOTIDE SEQUENCE [LARGE SCALE GENOMIC DNA]</scope>
    <source>
        <strain evidence="3">CGMCC 1.9106</strain>
    </source>
</reference>
<evidence type="ECO:0000313" key="3">
    <source>
        <dbReference type="Proteomes" id="UP001596392"/>
    </source>
</evidence>